<gene>
    <name evidence="2" type="ORF">CR155_04495</name>
</gene>
<feature type="signal peptide" evidence="1">
    <location>
        <begin position="1"/>
        <end position="21"/>
    </location>
</feature>
<feature type="chain" id="PRO_5014742870" description="DUF4148 domain-containing protein" evidence="1">
    <location>
        <begin position="22"/>
        <end position="120"/>
    </location>
</feature>
<dbReference type="InterPro" id="IPR025421">
    <property type="entry name" value="DUF4148"/>
</dbReference>
<evidence type="ECO:0000313" key="2">
    <source>
        <dbReference type="EMBL" id="PLC54737.1"/>
    </source>
</evidence>
<comment type="caution">
    <text evidence="2">The sequence shown here is derived from an EMBL/GenBank/DDBJ whole genome shotgun (WGS) entry which is preliminary data.</text>
</comment>
<name>A0A2N4UI84_9BURK</name>
<evidence type="ECO:0000313" key="3">
    <source>
        <dbReference type="Proteomes" id="UP000234328"/>
    </source>
</evidence>
<keyword evidence="1" id="KW-0732">Signal</keyword>
<evidence type="ECO:0000256" key="1">
    <source>
        <dbReference type="SAM" id="SignalP"/>
    </source>
</evidence>
<reference evidence="2 3" key="1">
    <citation type="submission" date="2017-10" db="EMBL/GenBank/DDBJ databases">
        <title>Two draft genome sequences of Pusillimonas sp. strains isolated from a nitrate- and radionuclide-contaminated groundwater in Russia.</title>
        <authorList>
            <person name="Grouzdev D.S."/>
            <person name="Tourova T.P."/>
            <person name="Goeva M.A."/>
            <person name="Babich T.L."/>
            <person name="Sokolova D.S."/>
            <person name="Abdullin R."/>
            <person name="Poltaraus A.B."/>
            <person name="Toshchakov S.V."/>
            <person name="Nazina T.N."/>
        </authorList>
    </citation>
    <scope>NUCLEOTIDE SEQUENCE [LARGE SCALE GENOMIC DNA]</scope>
    <source>
        <strain evidence="2 3">JR1/69-2-13</strain>
    </source>
</reference>
<dbReference type="OrthoDB" id="8777858at2"/>
<proteinExistence type="predicted"/>
<dbReference type="Proteomes" id="UP000234328">
    <property type="component" value="Unassembled WGS sequence"/>
</dbReference>
<dbReference type="EMBL" id="PDNV01000003">
    <property type="protein sequence ID" value="PLC54737.1"/>
    <property type="molecule type" value="Genomic_DNA"/>
</dbReference>
<protein>
    <recommendedName>
        <fullName evidence="4">DUF4148 domain-containing protein</fullName>
    </recommendedName>
</protein>
<sequence>MKTLVTALMISAGMFASAAQAADDSYLSRAEVIADLQQARSAGLISTGELDYPPALNSTSAKDRSQVEAELAAAIEAGQIPVGEGAYPPVTAAESSKSRAQVKAELFDYASSHPGDYVEA</sequence>
<accession>A0A2N4UI84</accession>
<dbReference type="AlphaFoldDB" id="A0A2N4UI84"/>
<keyword evidence="3" id="KW-1185">Reference proteome</keyword>
<dbReference type="RefSeq" id="WP_102068814.1">
    <property type="nucleotide sequence ID" value="NZ_PDNV01000003.1"/>
</dbReference>
<organism evidence="2 3">
    <name type="scientific">Pollutimonas nitritireducens</name>
    <dbReference type="NCBI Taxonomy" id="2045209"/>
    <lineage>
        <taxon>Bacteria</taxon>
        <taxon>Pseudomonadati</taxon>
        <taxon>Pseudomonadota</taxon>
        <taxon>Betaproteobacteria</taxon>
        <taxon>Burkholderiales</taxon>
        <taxon>Alcaligenaceae</taxon>
        <taxon>Pollutimonas</taxon>
    </lineage>
</organism>
<evidence type="ECO:0008006" key="4">
    <source>
        <dbReference type="Google" id="ProtNLM"/>
    </source>
</evidence>
<dbReference type="Pfam" id="PF13663">
    <property type="entry name" value="DUF4148"/>
    <property type="match status" value="1"/>
</dbReference>